<accession>A0A941CN55</accession>
<dbReference type="EMBL" id="JAGSCS010000005">
    <property type="protein sequence ID" value="MBR0575750.1"/>
    <property type="molecule type" value="Genomic_DNA"/>
</dbReference>
<keyword evidence="2" id="KW-1185">Reference proteome</keyword>
<comment type="caution">
    <text evidence="1">The sequence shown here is derived from an EMBL/GenBank/DDBJ whole genome shotgun (WGS) entry which is preliminary data.</text>
</comment>
<dbReference type="PROSITE" id="PS51257">
    <property type="entry name" value="PROKAR_LIPOPROTEIN"/>
    <property type="match status" value="1"/>
</dbReference>
<gene>
    <name evidence="1" type="ORF">KCG48_05270</name>
</gene>
<sequence>MRKMRGKHNRILILAALLTMGLLFSGCTFGLSEMRAGIVTPQVVTNAIAGEYEFVKVTSLEEGKFVEASNFQSFYADFRQGFARVGLEKVENPDYVAKRVRTFDYFLEKYRVNPDRFKIAEETLEVVSITSDTGSFYEIFRLDEENIALVKGSNFIQLKRKEKTSTDGDTQEYGNDVITGEEFLTDIVEEPRAGVLIGLRGERTGVAKDSSYRTLWITNDGEIQEVYEIKNILFPRKEFWSLSVVSSVQNGLKKEHLVIASLSSLSKGEVPVATAAFPGRYVDLDFVANNYVGISTTDGPYTTHEKLEKSYTISVDGYQTYTPANIMDVAGTAGLKAFRNSLEQKLAKDGGISVDEVNMEDFYQSLTLNRESGRWLMGALAKTRDEEVYVPVAMRPPVNLITYDGMTITWDRIKDKVPQALDAFNAPGNSFILIRTPKYLMMYRITGVNTISDEPLQMIEIKETEQIIMAEWARGDFVRRWTEVAQAQGQKIIFVQNLR</sequence>
<dbReference type="Proteomes" id="UP000675379">
    <property type="component" value="Unassembled WGS sequence"/>
</dbReference>
<protein>
    <submittedName>
        <fullName evidence="1">Uncharacterized protein</fullName>
    </submittedName>
</protein>
<proteinExistence type="predicted"/>
<dbReference type="AlphaFoldDB" id="A0A941CN55"/>
<dbReference type="RefSeq" id="WP_211800358.1">
    <property type="nucleotide sequence ID" value="NZ_JAGSCS010000005.1"/>
</dbReference>
<reference evidence="1" key="1">
    <citation type="submission" date="2021-04" db="EMBL/GenBank/DDBJ databases">
        <title>Proteiniclasticum sedimins sp. nov., an obligate anaerobic bacterium isolated from anaerobic sludge.</title>
        <authorList>
            <person name="Liu J."/>
        </authorList>
    </citation>
    <scope>NUCLEOTIDE SEQUENCE</scope>
    <source>
        <strain evidence="1">BAD-10</strain>
    </source>
</reference>
<evidence type="ECO:0000313" key="1">
    <source>
        <dbReference type="EMBL" id="MBR0575750.1"/>
    </source>
</evidence>
<evidence type="ECO:0000313" key="2">
    <source>
        <dbReference type="Proteomes" id="UP000675379"/>
    </source>
</evidence>
<name>A0A941CN55_9CLOT</name>
<organism evidence="1 2">
    <name type="scientific">Proteiniclasticum sediminis</name>
    <dbReference type="NCBI Taxonomy" id="2804028"/>
    <lineage>
        <taxon>Bacteria</taxon>
        <taxon>Bacillati</taxon>
        <taxon>Bacillota</taxon>
        <taxon>Clostridia</taxon>
        <taxon>Eubacteriales</taxon>
        <taxon>Clostridiaceae</taxon>
        <taxon>Proteiniclasticum</taxon>
    </lineage>
</organism>